<dbReference type="GO" id="GO:0044780">
    <property type="term" value="P:bacterial-type flagellum assembly"/>
    <property type="evidence" value="ECO:0007669"/>
    <property type="project" value="InterPro"/>
</dbReference>
<dbReference type="eggNOG" id="ENOG5030WG5">
    <property type="taxonomic scope" value="Bacteria"/>
</dbReference>
<reference evidence="3 4" key="1">
    <citation type="journal article" date="2011" name="Stand. Genomic Sci.">
        <title>Complete genome sequence of Syntrophobotulus glycolicus type strain (FlGlyR).</title>
        <authorList>
            <person name="Han C."/>
            <person name="Mwirichia R."/>
            <person name="Chertkov O."/>
            <person name="Held B."/>
            <person name="Lapidus A."/>
            <person name="Nolan M."/>
            <person name="Lucas S."/>
            <person name="Hammon N."/>
            <person name="Deshpande S."/>
            <person name="Cheng J.F."/>
            <person name="Tapia R."/>
            <person name="Goodwin L."/>
            <person name="Pitluck S."/>
            <person name="Huntemann M."/>
            <person name="Liolios K."/>
            <person name="Ivanova N."/>
            <person name="Pagani I."/>
            <person name="Mavromatis K."/>
            <person name="Ovchinikova G."/>
            <person name="Pati A."/>
            <person name="Chen A."/>
            <person name="Palaniappan K."/>
            <person name="Land M."/>
            <person name="Hauser L."/>
            <person name="Brambilla E.M."/>
            <person name="Rohde M."/>
            <person name="Spring S."/>
            <person name="Sikorski J."/>
            <person name="Goker M."/>
            <person name="Woyke T."/>
            <person name="Bristow J."/>
            <person name="Eisen J.A."/>
            <person name="Markowitz V."/>
            <person name="Hugenholtz P."/>
            <person name="Kyrpides N.C."/>
            <person name="Klenk H.P."/>
            <person name="Detter J.C."/>
        </authorList>
    </citation>
    <scope>NUCLEOTIDE SEQUENCE [LARGE SCALE GENOMIC DNA]</scope>
    <source>
        <strain evidence="4">DSM 8271 / FlGlyR</strain>
    </source>
</reference>
<evidence type="ECO:0000313" key="3">
    <source>
        <dbReference type="EMBL" id="ADY54940.1"/>
    </source>
</evidence>
<sequence>MSEEIKNFINNLKEQLNLYKELRELERQKKDALILNNLKEIELITSAEEQALHKVSSLEEERLKDAEFFGTKLGKTAEKITVSDMMEIEPSLKDIYNELENEIAEISNLNKINTKLLENAVNIVKVTMNALTAEKKITYKRTSNTEDSQNNVFFINKNV</sequence>
<dbReference type="EMBL" id="CP002547">
    <property type="protein sequence ID" value="ADY54940.1"/>
    <property type="molecule type" value="Genomic_DNA"/>
</dbReference>
<proteinExistence type="predicted"/>
<dbReference type="KEGG" id="sgy:Sgly_0576"/>
<feature type="coiled-coil region" evidence="2">
    <location>
        <begin position="92"/>
        <end position="119"/>
    </location>
</feature>
<dbReference type="OrthoDB" id="1797165at2"/>
<dbReference type="AlphaFoldDB" id="F0SZD5"/>
<feature type="coiled-coil region" evidence="2">
    <location>
        <begin position="5"/>
        <end position="42"/>
    </location>
</feature>
<gene>
    <name evidence="3" type="ordered locus">Sgly_0576</name>
</gene>
<dbReference type="InterPro" id="IPR007809">
    <property type="entry name" value="FlgN-like"/>
</dbReference>
<evidence type="ECO:0000256" key="1">
    <source>
        <dbReference type="ARBA" id="ARBA00022795"/>
    </source>
</evidence>
<accession>F0SZD5</accession>
<keyword evidence="2" id="KW-0175">Coiled coil</keyword>
<name>F0SZD5_SYNGF</name>
<dbReference type="Gene3D" id="1.20.58.300">
    <property type="entry name" value="FlgN-like"/>
    <property type="match status" value="1"/>
</dbReference>
<keyword evidence="4" id="KW-1185">Reference proteome</keyword>
<evidence type="ECO:0000313" key="4">
    <source>
        <dbReference type="Proteomes" id="UP000007488"/>
    </source>
</evidence>
<dbReference type="SUPFAM" id="SSF140566">
    <property type="entry name" value="FlgN-like"/>
    <property type="match status" value="1"/>
</dbReference>
<dbReference type="Proteomes" id="UP000007488">
    <property type="component" value="Chromosome"/>
</dbReference>
<reference evidence="4" key="2">
    <citation type="submission" date="2011-02" db="EMBL/GenBank/DDBJ databases">
        <title>The complete genome of Syntrophobotulus glycolicus DSM 8271.</title>
        <authorList>
            <person name="Lucas S."/>
            <person name="Copeland A."/>
            <person name="Lapidus A."/>
            <person name="Bruce D."/>
            <person name="Goodwin L."/>
            <person name="Pitluck S."/>
            <person name="Kyrpides N."/>
            <person name="Mavromatis K."/>
            <person name="Pagani I."/>
            <person name="Ivanova N."/>
            <person name="Mikhailova N."/>
            <person name="Chertkov O."/>
            <person name="Held B."/>
            <person name="Detter J.C."/>
            <person name="Tapia R."/>
            <person name="Han C."/>
            <person name="Land M."/>
            <person name="Hauser L."/>
            <person name="Markowitz V."/>
            <person name="Cheng J.-F."/>
            <person name="Hugenholtz P."/>
            <person name="Woyke T."/>
            <person name="Wu D."/>
            <person name="Spring S."/>
            <person name="Schroeder M."/>
            <person name="Brambilla E."/>
            <person name="Klenk H.-P."/>
            <person name="Eisen J.A."/>
        </authorList>
    </citation>
    <scope>NUCLEOTIDE SEQUENCE [LARGE SCALE GENOMIC DNA]</scope>
    <source>
        <strain evidence="4">DSM 8271 / FlGlyR</strain>
    </source>
</reference>
<dbReference type="RefSeq" id="WP_013623811.1">
    <property type="nucleotide sequence ID" value="NC_015172.1"/>
</dbReference>
<dbReference type="HOGENOM" id="CLU_139037_0_0_9"/>
<keyword evidence="1" id="KW-1005">Bacterial flagellum biogenesis</keyword>
<dbReference type="Pfam" id="PF05130">
    <property type="entry name" value="FlgN"/>
    <property type="match status" value="1"/>
</dbReference>
<organism evidence="3 4">
    <name type="scientific">Syntrophobotulus glycolicus (strain DSM 8271 / FlGlyR)</name>
    <dbReference type="NCBI Taxonomy" id="645991"/>
    <lineage>
        <taxon>Bacteria</taxon>
        <taxon>Bacillati</taxon>
        <taxon>Bacillota</taxon>
        <taxon>Clostridia</taxon>
        <taxon>Eubacteriales</taxon>
        <taxon>Desulfitobacteriaceae</taxon>
        <taxon>Syntrophobotulus</taxon>
    </lineage>
</organism>
<evidence type="ECO:0000256" key="2">
    <source>
        <dbReference type="SAM" id="Coils"/>
    </source>
</evidence>
<dbReference type="InterPro" id="IPR036679">
    <property type="entry name" value="FlgN-like_sf"/>
</dbReference>
<protein>
    <submittedName>
        <fullName evidence="3">FlgN family protein</fullName>
    </submittedName>
</protein>
<dbReference type="STRING" id="645991.Sgly_0576"/>